<dbReference type="AlphaFoldDB" id="A0A8S3Z0B3"/>
<keyword evidence="2" id="KW-1185">Reference proteome</keyword>
<accession>A0A8S3Z0B3</accession>
<reference evidence="1" key="1">
    <citation type="submission" date="2021-04" db="EMBL/GenBank/DDBJ databases">
        <authorList>
            <consortium name="Molecular Ecology Group"/>
        </authorList>
    </citation>
    <scope>NUCLEOTIDE SEQUENCE</scope>
</reference>
<dbReference type="EMBL" id="CAJHNH020001393">
    <property type="protein sequence ID" value="CAG5122913.1"/>
    <property type="molecule type" value="Genomic_DNA"/>
</dbReference>
<protein>
    <submittedName>
        <fullName evidence="1">Uncharacterized protein</fullName>
    </submittedName>
</protein>
<dbReference type="Proteomes" id="UP000678393">
    <property type="component" value="Unassembled WGS sequence"/>
</dbReference>
<evidence type="ECO:0000313" key="1">
    <source>
        <dbReference type="EMBL" id="CAG5122913.1"/>
    </source>
</evidence>
<evidence type="ECO:0000313" key="2">
    <source>
        <dbReference type="Proteomes" id="UP000678393"/>
    </source>
</evidence>
<proteinExistence type="predicted"/>
<comment type="caution">
    <text evidence="1">The sequence shown here is derived from an EMBL/GenBank/DDBJ whole genome shotgun (WGS) entry which is preliminary data.</text>
</comment>
<organism evidence="1 2">
    <name type="scientific">Candidula unifasciata</name>
    <dbReference type="NCBI Taxonomy" id="100452"/>
    <lineage>
        <taxon>Eukaryota</taxon>
        <taxon>Metazoa</taxon>
        <taxon>Spiralia</taxon>
        <taxon>Lophotrochozoa</taxon>
        <taxon>Mollusca</taxon>
        <taxon>Gastropoda</taxon>
        <taxon>Heterobranchia</taxon>
        <taxon>Euthyneura</taxon>
        <taxon>Panpulmonata</taxon>
        <taxon>Eupulmonata</taxon>
        <taxon>Stylommatophora</taxon>
        <taxon>Helicina</taxon>
        <taxon>Helicoidea</taxon>
        <taxon>Geomitridae</taxon>
        <taxon>Candidula</taxon>
    </lineage>
</organism>
<name>A0A8S3Z0B3_9EUPU</name>
<sequence length="126" mass="14156">MASLFDPLSIAQETVKTIEGVGSHRPDPPRFKVRIPVNPGEWAKKEAFQRQHNLLKWSAYHAKTLSRVDKKTFKLPKISATKSSIASGITDVGQAREVDEEARSVRTMLESHESSIGVIREEEDED</sequence>
<feature type="non-terminal residue" evidence="1">
    <location>
        <position position="126"/>
    </location>
</feature>
<gene>
    <name evidence="1" type="ORF">CUNI_LOCUS8471</name>
</gene>